<evidence type="ECO:0000313" key="1">
    <source>
        <dbReference type="EMBL" id="BCJ65734.1"/>
    </source>
</evidence>
<protein>
    <submittedName>
        <fullName evidence="1">Uncharacterized protein</fullName>
    </submittedName>
</protein>
<dbReference type="KEGG" id="pry:Prubr_27550"/>
<gene>
    <name evidence="1" type="ORF">Prubr_27550</name>
</gene>
<reference evidence="1" key="1">
    <citation type="submission" date="2020-08" db="EMBL/GenBank/DDBJ databases">
        <title>Whole genome shotgun sequence of Polymorphospora rubra NBRC 101157.</title>
        <authorList>
            <person name="Komaki H."/>
            <person name="Tamura T."/>
        </authorList>
    </citation>
    <scope>NUCLEOTIDE SEQUENCE</scope>
    <source>
        <strain evidence="1">NBRC 101157</strain>
    </source>
</reference>
<dbReference type="Proteomes" id="UP000680866">
    <property type="component" value="Chromosome"/>
</dbReference>
<proteinExistence type="predicted"/>
<sequence length="283" mass="31110">MVPPETLAHLSCWDSYRKLLLDRGRPPRRIAQLDELATAVVRQLSDPQADRAVHRRGIVLGYPQAGITSDAIGIIAKAIDIGYRLIIVLSGPLEMLRRQLQVRLDEDLPAMPGIGAIIRLTDEEWDYGRLAGRLDGLQFERAVPEAPFNEGRNLARAPTRVVVMKKNLFVMRRLVSDLRTVRTPLEEVPALVIDTGTDEDSVGTSVAFAGHNALGTALGNLMEILPRAQYIGLTTRPLSSTVPNQDGTAAPFRADFVTSIPRPDGYFGLREVHQPAPRSNDLG</sequence>
<organism evidence="1 2">
    <name type="scientific">Polymorphospora rubra</name>
    <dbReference type="NCBI Taxonomy" id="338584"/>
    <lineage>
        <taxon>Bacteria</taxon>
        <taxon>Bacillati</taxon>
        <taxon>Actinomycetota</taxon>
        <taxon>Actinomycetes</taxon>
        <taxon>Micromonosporales</taxon>
        <taxon>Micromonosporaceae</taxon>
        <taxon>Polymorphospora</taxon>
    </lineage>
</organism>
<dbReference type="EMBL" id="AP023359">
    <property type="protein sequence ID" value="BCJ65734.1"/>
    <property type="molecule type" value="Genomic_DNA"/>
</dbReference>
<keyword evidence="2" id="KW-1185">Reference proteome</keyword>
<name>A0A810MZ50_9ACTN</name>
<accession>A0A810MZ50</accession>
<dbReference type="AlphaFoldDB" id="A0A810MZ50"/>
<dbReference type="RefSeq" id="WP_212825375.1">
    <property type="nucleotide sequence ID" value="NZ_AP023359.1"/>
</dbReference>
<evidence type="ECO:0000313" key="2">
    <source>
        <dbReference type="Proteomes" id="UP000680866"/>
    </source>
</evidence>